<gene>
    <name evidence="2" type="ORF">JTE90_029055</name>
</gene>
<protein>
    <submittedName>
        <fullName evidence="2">Uncharacterized protein</fullName>
    </submittedName>
</protein>
<dbReference type="Proteomes" id="UP000827092">
    <property type="component" value="Unassembled WGS sequence"/>
</dbReference>
<organism evidence="2 3">
    <name type="scientific">Oedothorax gibbosus</name>
    <dbReference type="NCBI Taxonomy" id="931172"/>
    <lineage>
        <taxon>Eukaryota</taxon>
        <taxon>Metazoa</taxon>
        <taxon>Ecdysozoa</taxon>
        <taxon>Arthropoda</taxon>
        <taxon>Chelicerata</taxon>
        <taxon>Arachnida</taxon>
        <taxon>Araneae</taxon>
        <taxon>Araneomorphae</taxon>
        <taxon>Entelegynae</taxon>
        <taxon>Araneoidea</taxon>
        <taxon>Linyphiidae</taxon>
        <taxon>Erigoninae</taxon>
        <taxon>Oedothorax</taxon>
    </lineage>
</organism>
<evidence type="ECO:0000313" key="3">
    <source>
        <dbReference type="Proteomes" id="UP000827092"/>
    </source>
</evidence>
<accession>A0AAV6UUV6</accession>
<evidence type="ECO:0000256" key="1">
    <source>
        <dbReference type="SAM" id="MobiDB-lite"/>
    </source>
</evidence>
<feature type="region of interest" description="Disordered" evidence="1">
    <location>
        <begin position="20"/>
        <end position="48"/>
    </location>
</feature>
<name>A0AAV6UUV6_9ARAC</name>
<sequence>MELVPNKWIYDHISASERNVPRRGASSLTPNRSRATSNGLKTPVTTDPPGWFGPSISQVNPLCQLSIAPSRSPDFQVMRRHSRRVVWSIHQQGKSSLSTVCPPQKLPTFKSRLLHRRSVRKANMLSGC</sequence>
<comment type="caution">
    <text evidence="2">The sequence shown here is derived from an EMBL/GenBank/DDBJ whole genome shotgun (WGS) entry which is preliminary data.</text>
</comment>
<proteinExistence type="predicted"/>
<reference evidence="2 3" key="1">
    <citation type="journal article" date="2022" name="Nat. Ecol. Evol.">
        <title>A masculinizing supergene underlies an exaggerated male reproductive morph in a spider.</title>
        <authorList>
            <person name="Hendrickx F."/>
            <person name="De Corte Z."/>
            <person name="Sonet G."/>
            <person name="Van Belleghem S.M."/>
            <person name="Kostlbacher S."/>
            <person name="Vangestel C."/>
        </authorList>
    </citation>
    <scope>NUCLEOTIDE SEQUENCE [LARGE SCALE GENOMIC DNA]</scope>
    <source>
        <strain evidence="2">W744_W776</strain>
    </source>
</reference>
<feature type="compositionally biased region" description="Polar residues" evidence="1">
    <location>
        <begin position="26"/>
        <end position="45"/>
    </location>
</feature>
<dbReference type="AlphaFoldDB" id="A0AAV6UUV6"/>
<dbReference type="EMBL" id="JAFNEN010000248">
    <property type="protein sequence ID" value="KAG8188127.1"/>
    <property type="molecule type" value="Genomic_DNA"/>
</dbReference>
<keyword evidence="3" id="KW-1185">Reference proteome</keyword>
<evidence type="ECO:0000313" key="2">
    <source>
        <dbReference type="EMBL" id="KAG8188127.1"/>
    </source>
</evidence>